<evidence type="ECO:0000256" key="2">
    <source>
        <dbReference type="ARBA" id="ARBA00023125"/>
    </source>
</evidence>
<gene>
    <name evidence="5" type="ORF">HNQ64_001629</name>
</gene>
<evidence type="ECO:0000256" key="1">
    <source>
        <dbReference type="ARBA" id="ARBA00023015"/>
    </source>
</evidence>
<dbReference type="GO" id="GO:0043565">
    <property type="term" value="F:sequence-specific DNA binding"/>
    <property type="evidence" value="ECO:0007669"/>
    <property type="project" value="InterPro"/>
</dbReference>
<comment type="caution">
    <text evidence="5">The sequence shown here is derived from an EMBL/GenBank/DDBJ whole genome shotgun (WGS) entry which is preliminary data.</text>
</comment>
<dbReference type="InterPro" id="IPR003313">
    <property type="entry name" value="AraC-bd"/>
</dbReference>
<evidence type="ECO:0000259" key="4">
    <source>
        <dbReference type="PROSITE" id="PS01124"/>
    </source>
</evidence>
<feature type="domain" description="HTH araC/xylS-type" evidence="4">
    <location>
        <begin position="180"/>
        <end position="278"/>
    </location>
</feature>
<dbReference type="SUPFAM" id="SSF51215">
    <property type="entry name" value="Regulatory protein AraC"/>
    <property type="match status" value="1"/>
</dbReference>
<sequence>MPASPPALIETTRDGPKTARWVLEAADCRALATHRIARLGMDEAVPPYERVRLSPSGSFLMVCLSGSGRVLLDGRWHRVSPGTACMAPPRVPNAFHALPGEPWHFLWVRYDEPPFVTPLVSAASPVKVKVDAAQLHRIWAGLRGEWESTRDVKALHHWTELLQHHTRRLAEPWRRDERLRRLWQEVETRLAEDWTLASLAHAAHVSEEHFRRLCWKELGRSPMAHLTSLRIQAAQEMLSNTEDKQEVIAQQIGYRSPIAFSRAFRRWAGCLPSDYRARA</sequence>
<dbReference type="GO" id="GO:0003700">
    <property type="term" value="F:DNA-binding transcription factor activity"/>
    <property type="evidence" value="ECO:0007669"/>
    <property type="project" value="InterPro"/>
</dbReference>
<evidence type="ECO:0000256" key="3">
    <source>
        <dbReference type="ARBA" id="ARBA00023163"/>
    </source>
</evidence>
<dbReference type="PANTHER" id="PTHR46796:SF7">
    <property type="entry name" value="ARAC FAMILY TRANSCRIPTIONAL REGULATOR"/>
    <property type="match status" value="1"/>
</dbReference>
<dbReference type="PROSITE" id="PS01124">
    <property type="entry name" value="HTH_ARAC_FAMILY_2"/>
    <property type="match status" value="1"/>
</dbReference>
<dbReference type="SUPFAM" id="SSF46689">
    <property type="entry name" value="Homeodomain-like"/>
    <property type="match status" value="2"/>
</dbReference>
<name>A0A7W7YJT6_9BACT</name>
<organism evidence="5 6">
    <name type="scientific">Prosthecobacter dejongeii</name>
    <dbReference type="NCBI Taxonomy" id="48465"/>
    <lineage>
        <taxon>Bacteria</taxon>
        <taxon>Pseudomonadati</taxon>
        <taxon>Verrucomicrobiota</taxon>
        <taxon>Verrucomicrobiia</taxon>
        <taxon>Verrucomicrobiales</taxon>
        <taxon>Verrucomicrobiaceae</taxon>
        <taxon>Prosthecobacter</taxon>
    </lineage>
</organism>
<dbReference type="Proteomes" id="UP000534294">
    <property type="component" value="Unassembled WGS sequence"/>
</dbReference>
<dbReference type="RefSeq" id="WP_343075882.1">
    <property type="nucleotide sequence ID" value="NZ_JACHIF010000002.1"/>
</dbReference>
<keyword evidence="1" id="KW-0805">Transcription regulation</keyword>
<keyword evidence="6" id="KW-1185">Reference proteome</keyword>
<dbReference type="Pfam" id="PF02311">
    <property type="entry name" value="AraC_binding"/>
    <property type="match status" value="1"/>
</dbReference>
<dbReference type="InterPro" id="IPR018060">
    <property type="entry name" value="HTH_AraC"/>
</dbReference>
<evidence type="ECO:0000313" key="6">
    <source>
        <dbReference type="Proteomes" id="UP000534294"/>
    </source>
</evidence>
<dbReference type="SMART" id="SM00342">
    <property type="entry name" value="HTH_ARAC"/>
    <property type="match status" value="1"/>
</dbReference>
<dbReference type="InterPro" id="IPR050204">
    <property type="entry name" value="AraC_XylS_family_regulators"/>
</dbReference>
<dbReference type="InterPro" id="IPR037923">
    <property type="entry name" value="HTH-like"/>
</dbReference>
<dbReference type="Gene3D" id="1.10.10.60">
    <property type="entry name" value="Homeodomain-like"/>
    <property type="match status" value="1"/>
</dbReference>
<keyword evidence="3" id="KW-0804">Transcription</keyword>
<protein>
    <submittedName>
        <fullName evidence="5">AraC-like DNA-binding protein</fullName>
    </submittedName>
</protein>
<dbReference type="InterPro" id="IPR009057">
    <property type="entry name" value="Homeodomain-like_sf"/>
</dbReference>
<accession>A0A7W7YJT6</accession>
<evidence type="ECO:0000313" key="5">
    <source>
        <dbReference type="EMBL" id="MBB5037387.1"/>
    </source>
</evidence>
<reference evidence="5 6" key="1">
    <citation type="submission" date="2020-08" db="EMBL/GenBank/DDBJ databases">
        <title>Genomic Encyclopedia of Type Strains, Phase IV (KMG-IV): sequencing the most valuable type-strain genomes for metagenomic binning, comparative biology and taxonomic classification.</title>
        <authorList>
            <person name="Goeker M."/>
        </authorList>
    </citation>
    <scope>NUCLEOTIDE SEQUENCE [LARGE SCALE GENOMIC DNA]</scope>
    <source>
        <strain evidence="5 6">DSM 12251</strain>
    </source>
</reference>
<dbReference type="Pfam" id="PF12833">
    <property type="entry name" value="HTH_18"/>
    <property type="match status" value="1"/>
</dbReference>
<proteinExistence type="predicted"/>
<dbReference type="InterPro" id="IPR014710">
    <property type="entry name" value="RmlC-like_jellyroll"/>
</dbReference>
<keyword evidence="2 5" id="KW-0238">DNA-binding</keyword>
<dbReference type="Gene3D" id="2.60.120.10">
    <property type="entry name" value="Jelly Rolls"/>
    <property type="match status" value="1"/>
</dbReference>
<dbReference type="EMBL" id="JACHIF010000002">
    <property type="protein sequence ID" value="MBB5037387.1"/>
    <property type="molecule type" value="Genomic_DNA"/>
</dbReference>
<dbReference type="PANTHER" id="PTHR46796">
    <property type="entry name" value="HTH-TYPE TRANSCRIPTIONAL ACTIVATOR RHAS-RELATED"/>
    <property type="match status" value="1"/>
</dbReference>
<dbReference type="AlphaFoldDB" id="A0A7W7YJT6"/>